<accession>A0A9Q3HB38</accession>
<evidence type="ECO:0000313" key="2">
    <source>
        <dbReference type="Proteomes" id="UP000765509"/>
    </source>
</evidence>
<dbReference type="AlphaFoldDB" id="A0A9Q3HB38"/>
<protein>
    <submittedName>
        <fullName evidence="1">Uncharacterized protein</fullName>
    </submittedName>
</protein>
<reference evidence="1" key="1">
    <citation type="submission" date="2021-03" db="EMBL/GenBank/DDBJ databases">
        <title>Draft genome sequence of rust myrtle Austropuccinia psidii MF-1, a brazilian biotype.</title>
        <authorList>
            <person name="Quecine M.C."/>
            <person name="Pachon D.M.R."/>
            <person name="Bonatelli M.L."/>
            <person name="Correr F.H."/>
            <person name="Franceschini L.M."/>
            <person name="Leite T.F."/>
            <person name="Margarido G.R.A."/>
            <person name="Almeida C.A."/>
            <person name="Ferrarezi J.A."/>
            <person name="Labate C.A."/>
        </authorList>
    </citation>
    <scope>NUCLEOTIDE SEQUENCE</scope>
    <source>
        <strain evidence="1">MF-1</strain>
    </source>
</reference>
<gene>
    <name evidence="1" type="ORF">O181_037786</name>
</gene>
<dbReference type="Proteomes" id="UP000765509">
    <property type="component" value="Unassembled WGS sequence"/>
</dbReference>
<dbReference type="EMBL" id="AVOT02014545">
    <property type="protein sequence ID" value="MBW0498071.1"/>
    <property type="molecule type" value="Genomic_DNA"/>
</dbReference>
<evidence type="ECO:0000313" key="1">
    <source>
        <dbReference type="EMBL" id="MBW0498071.1"/>
    </source>
</evidence>
<sequence length="118" mass="13472">MPSFAFLTYFSDKCCVSHRLARVIYRPAWIDSNSFLKPIALIAHNDSSSSLFPLIKPKMHKEHLSQSVAWKGRAFIEPWVLELRTETIPLCSGYTMEEGRLLEYIIGLPVNSVKNQTS</sequence>
<comment type="caution">
    <text evidence="1">The sequence shown here is derived from an EMBL/GenBank/DDBJ whole genome shotgun (WGS) entry which is preliminary data.</text>
</comment>
<name>A0A9Q3HB38_9BASI</name>
<proteinExistence type="predicted"/>
<organism evidence="1 2">
    <name type="scientific">Austropuccinia psidii MF-1</name>
    <dbReference type="NCBI Taxonomy" id="1389203"/>
    <lineage>
        <taxon>Eukaryota</taxon>
        <taxon>Fungi</taxon>
        <taxon>Dikarya</taxon>
        <taxon>Basidiomycota</taxon>
        <taxon>Pucciniomycotina</taxon>
        <taxon>Pucciniomycetes</taxon>
        <taxon>Pucciniales</taxon>
        <taxon>Sphaerophragmiaceae</taxon>
        <taxon>Austropuccinia</taxon>
    </lineage>
</organism>
<keyword evidence="2" id="KW-1185">Reference proteome</keyword>